<dbReference type="Proteomes" id="UP000016648">
    <property type="component" value="Unassembled WGS sequence"/>
</dbReference>
<dbReference type="PROSITE" id="PS51257">
    <property type="entry name" value="PROKAR_LIPOPROTEIN"/>
    <property type="match status" value="1"/>
</dbReference>
<dbReference type="PATRIC" id="fig|1115809.3.peg.2183"/>
<dbReference type="InterPro" id="IPR032299">
    <property type="entry name" value="DUF4843"/>
</dbReference>
<protein>
    <submittedName>
        <fullName evidence="1">Putative lipoprotein</fullName>
    </submittedName>
</protein>
<name>U2P2X9_9BACT</name>
<evidence type="ECO:0000313" key="1">
    <source>
        <dbReference type="EMBL" id="ERK38521.1"/>
    </source>
</evidence>
<dbReference type="AlphaFoldDB" id="U2P2X9"/>
<organism evidence="1 2">
    <name type="scientific">Segatella baroniae F0067</name>
    <dbReference type="NCBI Taxonomy" id="1115809"/>
    <lineage>
        <taxon>Bacteria</taxon>
        <taxon>Pseudomonadati</taxon>
        <taxon>Bacteroidota</taxon>
        <taxon>Bacteroidia</taxon>
        <taxon>Bacteroidales</taxon>
        <taxon>Prevotellaceae</taxon>
        <taxon>Segatella</taxon>
    </lineage>
</organism>
<reference evidence="1 2" key="1">
    <citation type="submission" date="2013-08" db="EMBL/GenBank/DDBJ databases">
        <authorList>
            <person name="Durkin A.S."/>
            <person name="Haft D.R."/>
            <person name="McCorrison J."/>
            <person name="Torralba M."/>
            <person name="Gillis M."/>
            <person name="Haft D.H."/>
            <person name="Methe B."/>
            <person name="Sutton G."/>
            <person name="Nelson K.E."/>
        </authorList>
    </citation>
    <scope>NUCLEOTIDE SEQUENCE [LARGE SCALE GENOMIC DNA]</scope>
    <source>
        <strain evidence="1 2">F0067</strain>
    </source>
</reference>
<dbReference type="RefSeq" id="WP_021590512.1">
    <property type="nucleotide sequence ID" value="NZ_AWEY01000038.1"/>
</dbReference>
<dbReference type="Pfam" id="PF16132">
    <property type="entry name" value="DUF4843"/>
    <property type="match status" value="1"/>
</dbReference>
<proteinExistence type="predicted"/>
<comment type="caution">
    <text evidence="1">The sequence shown here is derived from an EMBL/GenBank/DDBJ whole genome shotgun (WGS) entry which is preliminary data.</text>
</comment>
<sequence>MKKKIFSILLLAVVLASLIGCEKELMSYEGKDCLYFDVRRGQAWIAEKSWAHYNFTEVAFGNMTTNDTTLTLKVGATGDIKDYDRPFAVVVNPDSTTAEANVEYEGLLSEYVIKAGETSADVKIKVKKTDRMNGDTVKIQLTIQPNQYFDLMFDDFGDSPGHYAPIVNKKFDGNHNAAVHNVFVNDVLTKPAGWYGSATGGLFGQFSAKKYRYIMEVTGTDITAFKDGNTMSFARAQAVSQKVAKQLLDAAMKETPVLDEDGSMMWVSYVNILGGTRGWSQFTKPEEYYNK</sequence>
<gene>
    <name evidence="1" type="ORF">HMPREF9135_1412</name>
</gene>
<keyword evidence="2" id="KW-1185">Reference proteome</keyword>
<evidence type="ECO:0000313" key="2">
    <source>
        <dbReference type="Proteomes" id="UP000016648"/>
    </source>
</evidence>
<accession>U2P2X9</accession>
<dbReference type="EMBL" id="AWEY01000038">
    <property type="protein sequence ID" value="ERK38521.1"/>
    <property type="molecule type" value="Genomic_DNA"/>
</dbReference>
<keyword evidence="1" id="KW-0449">Lipoprotein</keyword>